<evidence type="ECO:0000313" key="2">
    <source>
        <dbReference type="Proteomes" id="UP000199584"/>
    </source>
</evidence>
<sequence length="103" mass="11819">MLVSLGIFIGLIFFGVNMSLMNFNRVVAPEHPLCLVDWQAGEGMVEILLLGESLRLPLDDDLPREARERACYLLRQGRIEAAEWLDLLRQKAREMRIKRGQVP</sequence>
<proteinExistence type="predicted"/>
<dbReference type="AlphaFoldDB" id="A0A1I6D2I1"/>
<dbReference type="Proteomes" id="UP000199584">
    <property type="component" value="Unassembled WGS sequence"/>
</dbReference>
<reference evidence="2" key="1">
    <citation type="submission" date="2016-10" db="EMBL/GenBank/DDBJ databases">
        <authorList>
            <person name="Varghese N."/>
            <person name="Submissions S."/>
        </authorList>
    </citation>
    <scope>NUCLEOTIDE SEQUENCE [LARGE SCALE GENOMIC DNA]</scope>
    <source>
        <strain evidence="2">DSM 3669</strain>
    </source>
</reference>
<accession>A0A1I6D2I1</accession>
<gene>
    <name evidence="1" type="ORF">SAMN05660706_104160</name>
</gene>
<dbReference type="EMBL" id="FOYM01000004">
    <property type="protein sequence ID" value="SFQ99718.1"/>
    <property type="molecule type" value="Genomic_DNA"/>
</dbReference>
<organism evidence="1 2">
    <name type="scientific">Desulfoscipio geothermicus DSM 3669</name>
    <dbReference type="NCBI Taxonomy" id="1121426"/>
    <lineage>
        <taxon>Bacteria</taxon>
        <taxon>Bacillati</taxon>
        <taxon>Bacillota</taxon>
        <taxon>Clostridia</taxon>
        <taxon>Eubacteriales</taxon>
        <taxon>Desulfallaceae</taxon>
        <taxon>Desulfoscipio</taxon>
    </lineage>
</organism>
<name>A0A1I6D2I1_9FIRM</name>
<keyword evidence="2" id="KW-1185">Reference proteome</keyword>
<evidence type="ECO:0000313" key="1">
    <source>
        <dbReference type="EMBL" id="SFQ99718.1"/>
    </source>
</evidence>
<dbReference type="STRING" id="39060.SAMN05660706_104160"/>
<protein>
    <submittedName>
        <fullName evidence="1">Uncharacterized protein</fullName>
    </submittedName>
</protein>